<evidence type="ECO:0000256" key="1">
    <source>
        <dbReference type="ARBA" id="ARBA00006440"/>
    </source>
</evidence>
<dbReference type="InterPro" id="IPR046365">
    <property type="entry name" value="FAM124_dom"/>
</dbReference>
<dbReference type="GeneTree" id="ENSGT00590000083134"/>
<dbReference type="InterPro" id="IPR029380">
    <property type="entry name" value="FAM124"/>
</dbReference>
<sequence length="441" mass="49718">MQIFFFFCRIGDVWMGDLQRDPFLVSVHLIADPGEGDVLQRAADSVLARLHPELQLFRVSERAASCERPRPKHHHGYQGGAPQPALAVILFLREGNGGGQELAHPPWRYHHSEEVSGGRRLGAPSTQDFFTLGSGTPLWALRRVRYGKGTLRLTLYCCHDNYAHTVRLYKLLLGRRLAHKKHDFCFLVVYANPHLEVQMAFRRLPRGRHPTPLDSSVVEVRVRDVGALVPLLPNACRPISDVRWQTQDYDGNKILLQVQAAHRRRCHHHPHRAAPRHRVLHHQASLRSLPLCSEDDFYPEWFHPSEGQGRGVRSESLYSLPNLSSSPGPPASSPRRDRRSRSLQRSASLVPPFRLNVDALVGAEETDVDTGTTVRVGGVDLSVVSAYVPPASHFKHLHPEGKTAPPERTRDRNFSMTSLNGDDHEALLDGHAEEDVEEFYI</sequence>
<evidence type="ECO:0000256" key="2">
    <source>
        <dbReference type="SAM" id="MobiDB-lite"/>
    </source>
</evidence>
<dbReference type="AlphaFoldDB" id="A0A3Q2XAD0"/>
<comment type="similarity">
    <text evidence="1">Belongs to the FAM124 family.</text>
</comment>
<dbReference type="Ensembl" id="ENSHCOT00000013033.1">
    <property type="protein sequence ID" value="ENSHCOP00000000878.1"/>
    <property type="gene ID" value="ENSHCOG00000001759.1"/>
</dbReference>
<organism evidence="4 5">
    <name type="scientific">Hippocampus comes</name>
    <name type="common">Tiger tail seahorse</name>
    <dbReference type="NCBI Taxonomy" id="109280"/>
    <lineage>
        <taxon>Eukaryota</taxon>
        <taxon>Metazoa</taxon>
        <taxon>Chordata</taxon>
        <taxon>Craniata</taxon>
        <taxon>Vertebrata</taxon>
        <taxon>Euteleostomi</taxon>
        <taxon>Actinopterygii</taxon>
        <taxon>Neopterygii</taxon>
        <taxon>Teleostei</taxon>
        <taxon>Neoteleostei</taxon>
        <taxon>Acanthomorphata</taxon>
        <taxon>Syngnathiaria</taxon>
        <taxon>Syngnathiformes</taxon>
        <taxon>Syngnathoidei</taxon>
        <taxon>Syngnathidae</taxon>
        <taxon>Hippocampus</taxon>
    </lineage>
</organism>
<name>A0A3Q2XAD0_HIPCM</name>
<reference evidence="4" key="2">
    <citation type="submission" date="2025-09" db="UniProtKB">
        <authorList>
            <consortium name="Ensembl"/>
        </authorList>
    </citation>
    <scope>IDENTIFICATION</scope>
</reference>
<protein>
    <submittedName>
        <fullName evidence="4">Family with sequence similarity 124 member A</fullName>
    </submittedName>
</protein>
<reference evidence="4" key="1">
    <citation type="submission" date="2025-08" db="UniProtKB">
        <authorList>
            <consortium name="Ensembl"/>
        </authorList>
    </citation>
    <scope>IDENTIFICATION</scope>
</reference>
<feature type="region of interest" description="Disordered" evidence="2">
    <location>
        <begin position="318"/>
        <end position="347"/>
    </location>
</feature>
<dbReference type="STRING" id="109280.ENSHCOP00000000878"/>
<dbReference type="PANTHER" id="PTHR14715:SF4">
    <property type="entry name" value="PROTEIN FAM124A"/>
    <property type="match status" value="1"/>
</dbReference>
<keyword evidence="5" id="KW-1185">Reference proteome</keyword>
<evidence type="ECO:0000313" key="5">
    <source>
        <dbReference type="Proteomes" id="UP000264820"/>
    </source>
</evidence>
<proteinExistence type="inferred from homology"/>
<dbReference type="OMA" id="DVRWQTE"/>
<evidence type="ECO:0000259" key="3">
    <source>
        <dbReference type="Pfam" id="PF15067"/>
    </source>
</evidence>
<dbReference type="Pfam" id="PF15067">
    <property type="entry name" value="FAM124"/>
    <property type="match status" value="1"/>
</dbReference>
<dbReference type="Proteomes" id="UP000264820">
    <property type="component" value="Unplaced"/>
</dbReference>
<evidence type="ECO:0000313" key="4">
    <source>
        <dbReference type="Ensembl" id="ENSHCOP00000000878.1"/>
    </source>
</evidence>
<accession>A0A3Q2XAD0</accession>
<dbReference type="PANTHER" id="PTHR14715">
    <property type="entry name" value="FAM124 DOMAIN-CONTAINING PROTEIN-RELATED"/>
    <property type="match status" value="1"/>
</dbReference>
<feature type="domain" description="FAM124" evidence="3">
    <location>
        <begin position="25"/>
        <end position="257"/>
    </location>
</feature>